<keyword evidence="5 7" id="KW-1133">Transmembrane helix</keyword>
<evidence type="ECO:0000313" key="8">
    <source>
        <dbReference type="EMBL" id="STZ62053.1"/>
    </source>
</evidence>
<organism evidence="8 9">
    <name type="scientific">Mycolicibacterium tokaiense</name>
    <dbReference type="NCBI Taxonomy" id="39695"/>
    <lineage>
        <taxon>Bacteria</taxon>
        <taxon>Bacillati</taxon>
        <taxon>Actinomycetota</taxon>
        <taxon>Actinomycetes</taxon>
        <taxon>Mycobacteriales</taxon>
        <taxon>Mycobacteriaceae</taxon>
        <taxon>Mycolicibacterium</taxon>
    </lineage>
</organism>
<comment type="subcellular location">
    <subcellularLocation>
        <location evidence="1">Cell membrane</location>
    </subcellularLocation>
</comment>
<keyword evidence="3" id="KW-1003">Cell membrane</keyword>
<dbReference type="Pfam" id="PF05423">
    <property type="entry name" value="Mycobact_memb"/>
    <property type="match status" value="1"/>
</dbReference>
<feature type="transmembrane region" description="Helical" evidence="7">
    <location>
        <begin position="15"/>
        <end position="33"/>
    </location>
</feature>
<evidence type="ECO:0000256" key="2">
    <source>
        <dbReference type="ARBA" id="ARBA00007531"/>
    </source>
</evidence>
<keyword evidence="4 7" id="KW-0812">Transmembrane</keyword>
<name>A0A378TQB2_9MYCO</name>
<dbReference type="InterPro" id="IPR038468">
    <property type="entry name" value="MmpS_C"/>
</dbReference>
<evidence type="ECO:0000256" key="3">
    <source>
        <dbReference type="ARBA" id="ARBA00022475"/>
    </source>
</evidence>
<dbReference type="GO" id="GO:0005886">
    <property type="term" value="C:plasma membrane"/>
    <property type="evidence" value="ECO:0007669"/>
    <property type="project" value="UniProtKB-SubCell"/>
</dbReference>
<keyword evidence="9" id="KW-1185">Reference proteome</keyword>
<evidence type="ECO:0000256" key="6">
    <source>
        <dbReference type="ARBA" id="ARBA00023136"/>
    </source>
</evidence>
<keyword evidence="6 7" id="KW-0472">Membrane</keyword>
<dbReference type="EMBL" id="UGQT01000001">
    <property type="protein sequence ID" value="STZ62053.1"/>
    <property type="molecule type" value="Genomic_DNA"/>
</dbReference>
<comment type="similarity">
    <text evidence="2">Belongs to the MmpS family.</text>
</comment>
<dbReference type="Gene3D" id="2.60.40.2880">
    <property type="entry name" value="MmpS1-5, C-terminal soluble domain"/>
    <property type="match status" value="1"/>
</dbReference>
<dbReference type="Proteomes" id="UP000254978">
    <property type="component" value="Unassembled WGS sequence"/>
</dbReference>
<dbReference type="InterPro" id="IPR008693">
    <property type="entry name" value="MmpS"/>
</dbReference>
<evidence type="ECO:0000313" key="9">
    <source>
        <dbReference type="Proteomes" id="UP000254978"/>
    </source>
</evidence>
<reference evidence="8 9" key="1">
    <citation type="submission" date="2018-06" db="EMBL/GenBank/DDBJ databases">
        <authorList>
            <consortium name="Pathogen Informatics"/>
            <person name="Doyle S."/>
        </authorList>
    </citation>
    <scope>NUCLEOTIDE SEQUENCE [LARGE SCALE GENOMIC DNA]</scope>
    <source>
        <strain evidence="8 9">NCTC10821</strain>
    </source>
</reference>
<accession>A0A378TQB2</accession>
<proteinExistence type="inferred from homology"/>
<protein>
    <submittedName>
        <fullName evidence="8">Membrane protein MmpS4</fullName>
    </submittedName>
</protein>
<evidence type="ECO:0000256" key="4">
    <source>
        <dbReference type="ARBA" id="ARBA00022692"/>
    </source>
</evidence>
<evidence type="ECO:0000256" key="1">
    <source>
        <dbReference type="ARBA" id="ARBA00004236"/>
    </source>
</evidence>
<gene>
    <name evidence="8" type="primary">mmpS4</name>
    <name evidence="8" type="ORF">NCTC10821_05616</name>
</gene>
<dbReference type="AlphaFoldDB" id="A0A378TQB2"/>
<evidence type="ECO:0000256" key="7">
    <source>
        <dbReference type="SAM" id="Phobius"/>
    </source>
</evidence>
<sequence>MREKGTAIVTVLKRVWLPLALVLVLALGGFTVSRVRGIFGSQQLPTYAGSMVDATGNSDPKRVVYEVFGNPGATADINYLDPSGEPVQVDGAALPWSVEVSTTAPSMAANLVAQGNSDFLGCRISSDGAVRDERSSSAVSAYVYCMAKST</sequence>
<evidence type="ECO:0000256" key="5">
    <source>
        <dbReference type="ARBA" id="ARBA00022989"/>
    </source>
</evidence>